<dbReference type="SUPFAM" id="SSF48452">
    <property type="entry name" value="TPR-like"/>
    <property type="match status" value="1"/>
</dbReference>
<dbReference type="PROSITE" id="PS50043">
    <property type="entry name" value="HTH_LUXR_2"/>
    <property type="match status" value="1"/>
</dbReference>
<dbReference type="Pfam" id="PF13191">
    <property type="entry name" value="AAA_16"/>
    <property type="match status" value="1"/>
</dbReference>
<keyword evidence="5" id="KW-1185">Reference proteome</keyword>
<dbReference type="SUPFAM" id="SSF46894">
    <property type="entry name" value="C-terminal effector domain of the bipartite response regulators"/>
    <property type="match status" value="1"/>
</dbReference>
<dbReference type="SMART" id="SM00421">
    <property type="entry name" value="HTH_LUXR"/>
    <property type="match status" value="1"/>
</dbReference>
<dbReference type="Gene3D" id="1.25.40.10">
    <property type="entry name" value="Tetratricopeptide repeat domain"/>
    <property type="match status" value="2"/>
</dbReference>
<comment type="caution">
    <text evidence="4">The sequence shown here is derived from an EMBL/GenBank/DDBJ whole genome shotgun (WGS) entry which is preliminary data.</text>
</comment>
<dbReference type="GO" id="GO:0005737">
    <property type="term" value="C:cytoplasm"/>
    <property type="evidence" value="ECO:0007669"/>
    <property type="project" value="TreeGrafter"/>
</dbReference>
<organism evidence="4 5">
    <name type="scientific">Haloechinothrix aidingensis</name>
    <dbReference type="NCBI Taxonomy" id="2752311"/>
    <lineage>
        <taxon>Bacteria</taxon>
        <taxon>Bacillati</taxon>
        <taxon>Actinomycetota</taxon>
        <taxon>Actinomycetes</taxon>
        <taxon>Pseudonocardiales</taxon>
        <taxon>Pseudonocardiaceae</taxon>
        <taxon>Haloechinothrix</taxon>
    </lineage>
</organism>
<keyword evidence="1" id="KW-0547">Nucleotide-binding</keyword>
<keyword evidence="2" id="KW-0067">ATP-binding</keyword>
<dbReference type="InterPro" id="IPR036388">
    <property type="entry name" value="WH-like_DNA-bd_sf"/>
</dbReference>
<dbReference type="GO" id="GO:0005524">
    <property type="term" value="F:ATP binding"/>
    <property type="evidence" value="ECO:0007669"/>
    <property type="project" value="UniProtKB-KW"/>
</dbReference>
<name>A0A838ADJ0_9PSEU</name>
<feature type="domain" description="HTH luxR-type" evidence="3">
    <location>
        <begin position="818"/>
        <end position="883"/>
    </location>
</feature>
<dbReference type="Pfam" id="PF00196">
    <property type="entry name" value="GerE"/>
    <property type="match status" value="1"/>
</dbReference>
<evidence type="ECO:0000256" key="2">
    <source>
        <dbReference type="ARBA" id="ARBA00022840"/>
    </source>
</evidence>
<dbReference type="PRINTS" id="PR00038">
    <property type="entry name" value="HTHLUXR"/>
</dbReference>
<dbReference type="Proteomes" id="UP000582974">
    <property type="component" value="Unassembled WGS sequence"/>
</dbReference>
<dbReference type="SUPFAM" id="SSF52540">
    <property type="entry name" value="P-loop containing nucleoside triphosphate hydrolases"/>
    <property type="match status" value="1"/>
</dbReference>
<dbReference type="InterPro" id="IPR041664">
    <property type="entry name" value="AAA_16"/>
</dbReference>
<dbReference type="GO" id="GO:0003677">
    <property type="term" value="F:DNA binding"/>
    <property type="evidence" value="ECO:0007669"/>
    <property type="project" value="InterPro"/>
</dbReference>
<evidence type="ECO:0000259" key="3">
    <source>
        <dbReference type="PROSITE" id="PS50043"/>
    </source>
</evidence>
<dbReference type="InterPro" id="IPR016032">
    <property type="entry name" value="Sig_transdc_resp-reg_C-effctor"/>
</dbReference>
<dbReference type="InterPro" id="IPR000792">
    <property type="entry name" value="Tscrpt_reg_LuxR_C"/>
</dbReference>
<sequence>MSNSGFVGRDVELSRLMEVFERVRHDRTAEAVRVGGEGGVGKSRLIAEWTGLLGEGIRVLSGGCVELGTAGLPFAPFTAALRCLVRELGPDELRCFLPGASDLAWLVPDLGPAHGTADRDLDRARLFERVLALLEALDHPVVLIIEDVHWADRSTLDLLSFLTCNQRSVGGVITVVTYRPEDLDHERRGRLAELARVATRMVLPRLSRRDVTVQLRGLLGREPPADLVGDVYRRSEGNPLIVEALQAGDPERVGDLFLARADGLPERTRRAVRELSVAKSSVPFRMTDEASLRPALDAGLLIVDGDAYDFRHELIRESIYRDLLPGERTALHRRYAETVDGSSAERAYHWSRAGEPDRALEEFWRAAAEAGESLAYTEQLDLLERVIELEGPGRDRARELAVEAANLAGEHERGERHATELLVQERSARILLLRARMRRHLGNPGDIEDLREAVRLAPEGQQAPALAALASRLMESFGAEETEAVAEQATEAARAAGDDASLAMATTCLSALKIRDGDTSGGFPGLREAQEIARTGGYHGALMRAIHYEAHLLEAFGEHEEAIAAARKGIATAEGTGLARTSGAVHSIDLVEALAVSGRWDEALEAAERGLELAPTPALRAHLLRHRASIALARGDTALPATVIEENRALGSDPHELLPLIVLEIDLALVEGRPDDAESIAGGAVEEHDLRRTSRFSWPLLVAAAEAGAGESLRDVRADLPVTGPIQRAHAVYFDAATGSATWDEAASAWEVAGDPYRTALALTKAARALATSDRAASSVRLTRAFDLASDLRAEPLLAEIADLARRAGVSLGEPTSHSENVFDLTSREMDVLRLVVEGHDNRQIAAQLFITAKTASVHVSNIKAKLGAGSRTETAAIARHNGLA</sequence>
<dbReference type="GO" id="GO:0006355">
    <property type="term" value="P:regulation of DNA-templated transcription"/>
    <property type="evidence" value="ECO:0007669"/>
    <property type="project" value="InterPro"/>
</dbReference>
<dbReference type="RefSeq" id="WP_180894051.1">
    <property type="nucleotide sequence ID" value="NZ_JACCKD010000006.1"/>
</dbReference>
<evidence type="ECO:0000313" key="4">
    <source>
        <dbReference type="EMBL" id="MBA0127225.1"/>
    </source>
</evidence>
<evidence type="ECO:0000313" key="5">
    <source>
        <dbReference type="Proteomes" id="UP000582974"/>
    </source>
</evidence>
<dbReference type="PANTHER" id="PTHR16305:SF35">
    <property type="entry name" value="TRANSCRIPTIONAL ACTIVATOR DOMAIN"/>
    <property type="match status" value="1"/>
</dbReference>
<reference evidence="4 5" key="1">
    <citation type="submission" date="2020-07" db="EMBL/GenBank/DDBJ databases">
        <title>Genome of Haloechinothrix sp.</title>
        <authorList>
            <person name="Tang S.-K."/>
            <person name="Yang L."/>
            <person name="Zhu W.-Y."/>
        </authorList>
    </citation>
    <scope>NUCLEOTIDE SEQUENCE [LARGE SCALE GENOMIC DNA]</scope>
    <source>
        <strain evidence="4 5">YIM 98757</strain>
    </source>
</reference>
<dbReference type="GO" id="GO:0004016">
    <property type="term" value="F:adenylate cyclase activity"/>
    <property type="evidence" value="ECO:0007669"/>
    <property type="project" value="TreeGrafter"/>
</dbReference>
<protein>
    <submittedName>
        <fullName evidence="4">AAA family ATPase</fullName>
    </submittedName>
</protein>
<dbReference type="AlphaFoldDB" id="A0A838ADJ0"/>
<dbReference type="PANTHER" id="PTHR16305">
    <property type="entry name" value="TESTICULAR SOLUBLE ADENYLYL CYCLASE"/>
    <property type="match status" value="1"/>
</dbReference>
<dbReference type="InterPro" id="IPR027417">
    <property type="entry name" value="P-loop_NTPase"/>
</dbReference>
<dbReference type="Gene3D" id="1.10.10.10">
    <property type="entry name" value="Winged helix-like DNA-binding domain superfamily/Winged helix DNA-binding domain"/>
    <property type="match status" value="1"/>
</dbReference>
<dbReference type="InterPro" id="IPR011990">
    <property type="entry name" value="TPR-like_helical_dom_sf"/>
</dbReference>
<dbReference type="EMBL" id="JACCKD010000006">
    <property type="protein sequence ID" value="MBA0127225.1"/>
    <property type="molecule type" value="Genomic_DNA"/>
</dbReference>
<gene>
    <name evidence="4" type="ORF">H0B56_16865</name>
</gene>
<accession>A0A838ADJ0</accession>
<evidence type="ECO:0000256" key="1">
    <source>
        <dbReference type="ARBA" id="ARBA00022741"/>
    </source>
</evidence>
<dbReference type="CDD" id="cd06170">
    <property type="entry name" value="LuxR_C_like"/>
    <property type="match status" value="1"/>
</dbReference>
<proteinExistence type="predicted"/>